<sequence>MDPIFLAVRQTHAIFGREVLSVLIVAAAIYLAVTYRPNAPRSPVARILPVLIDIQATLGLIYWLVGVFTGIAYFLSFPFILHPLLGLATAVVGHILFGARTPFARLGRWSAPAALGIILVMVLSNVMIAMMV</sequence>
<reference evidence="2 3" key="1">
    <citation type="submission" date="2016-04" db="EMBL/GenBank/DDBJ databases">
        <title>Chloroflexus islandicus sp. nov., a thermophilic filamentous anoxygenic phototrophic bacterium from geyser Strokkur (Iceland).</title>
        <authorList>
            <person name="Gaisin V.A."/>
            <person name="Kalashnikov A.M."/>
            <person name="Sukhacheva M.V."/>
            <person name="Grouzdev D.S."/>
            <person name="Ivanov T.M."/>
            <person name="Kuznetsov B."/>
            <person name="Gorlenko V.M."/>
        </authorList>
    </citation>
    <scope>NUCLEOTIDE SEQUENCE [LARGE SCALE GENOMIC DNA]</scope>
    <source>
        <strain evidence="3">isl-2</strain>
    </source>
</reference>
<comment type="caution">
    <text evidence="2">The sequence shown here is derived from an EMBL/GenBank/DDBJ whole genome shotgun (WGS) entry which is preliminary data.</text>
</comment>
<keyword evidence="3" id="KW-1185">Reference proteome</keyword>
<evidence type="ECO:0000256" key="1">
    <source>
        <dbReference type="SAM" id="Phobius"/>
    </source>
</evidence>
<feature type="transmembrane region" description="Helical" evidence="1">
    <location>
        <begin position="45"/>
        <end position="65"/>
    </location>
</feature>
<evidence type="ECO:0000313" key="2">
    <source>
        <dbReference type="EMBL" id="OAN47329.1"/>
    </source>
</evidence>
<feature type="transmembrane region" description="Helical" evidence="1">
    <location>
        <begin position="71"/>
        <end position="97"/>
    </location>
</feature>
<keyword evidence="1" id="KW-0472">Membrane</keyword>
<proteinExistence type="predicted"/>
<dbReference type="RefSeq" id="WP_066784390.1">
    <property type="nucleotide sequence ID" value="NZ_LWQS01000038.1"/>
</dbReference>
<keyword evidence="1" id="KW-1133">Transmembrane helix</keyword>
<dbReference type="AlphaFoldDB" id="A0A178MF12"/>
<dbReference type="OrthoDB" id="162147at2"/>
<accession>A0A178MF12</accession>
<dbReference type="EMBL" id="LWQS01000038">
    <property type="protein sequence ID" value="OAN47329.1"/>
    <property type="molecule type" value="Genomic_DNA"/>
</dbReference>
<dbReference type="Proteomes" id="UP000078287">
    <property type="component" value="Unassembled WGS sequence"/>
</dbReference>
<keyword evidence="1" id="KW-0812">Transmembrane</keyword>
<feature type="transmembrane region" description="Helical" evidence="1">
    <location>
        <begin position="12"/>
        <end position="33"/>
    </location>
</feature>
<protein>
    <submittedName>
        <fullName evidence="2">Uncharacterized protein</fullName>
    </submittedName>
</protein>
<organism evidence="2 3">
    <name type="scientific">Chloroflexus islandicus</name>
    <dbReference type="NCBI Taxonomy" id="1707952"/>
    <lineage>
        <taxon>Bacteria</taxon>
        <taxon>Bacillati</taxon>
        <taxon>Chloroflexota</taxon>
        <taxon>Chloroflexia</taxon>
        <taxon>Chloroflexales</taxon>
        <taxon>Chloroflexineae</taxon>
        <taxon>Chloroflexaceae</taxon>
        <taxon>Chloroflexus</taxon>
    </lineage>
</organism>
<gene>
    <name evidence="2" type="ORF">A6A03_00895</name>
</gene>
<evidence type="ECO:0000313" key="3">
    <source>
        <dbReference type="Proteomes" id="UP000078287"/>
    </source>
</evidence>
<feature type="transmembrane region" description="Helical" evidence="1">
    <location>
        <begin position="109"/>
        <end position="131"/>
    </location>
</feature>
<name>A0A178MF12_9CHLR</name>